<feature type="transmembrane region" description="Helical" evidence="1">
    <location>
        <begin position="12"/>
        <end position="30"/>
    </location>
</feature>
<name>A0ABY2ZEH5_9GAMM</name>
<comment type="caution">
    <text evidence="2">The sequence shown here is derived from an EMBL/GenBank/DDBJ whole genome shotgun (WGS) entry which is preliminary data.</text>
</comment>
<feature type="transmembrane region" description="Helical" evidence="1">
    <location>
        <begin position="889"/>
        <end position="909"/>
    </location>
</feature>
<dbReference type="InterPro" id="IPR027463">
    <property type="entry name" value="AcrB_DN_DC_subdom"/>
</dbReference>
<sequence length="1022" mass="112505">MGIQAHFLDKPVRIWLVILLLGVGGLYALLNIGRLEDPLFTIKSAVIVTHYPGASAQQVEEEVTLPLENALQRLPYLDNVTSISGNGLSQITVNIHPRYLADQLPQIWDELRRRVGDAARQFPPGVQAPLVNDDFGDVYGYFFVIHGKDFTNSELRNYADQLRRDLVRVPGVAKVAVAGVEQEEIRIALSTSKMTAYGITPQRVADLLSRNNGVASAGALRVESESIRFHPTGELVTPDDLADLPLLPAGSPQNLHLRDIATLTRGVTDNPANLYFADGEAALAIGVSFAPGVNVIDVGNALTAKLEQDQQDTPVGISLKVFYNQAHEVRQSVDGFILNFLMALAIVVGTLLLFMGLRSGMVIAASLALNVLGSLLIMFLFNLELQRVSLGALIISLSMLVDNAIVVVEGIKIDHQRGRPLQQAIARMVRRSALPLLGATVIAILAFAPIGLSQDSTGEYCKSLFQVLLISLMLSWITALTLTPAFIHWSERRRGAIQPEQNAASAPYQGVVFRLYRQVLGGLLRFRLTTLTVMVALLALSLYGFTQVKQNFFPSSGTPIFFTDLWLPYGTDIHYTAGTAEDIARFINQEPGVAATVTTVGQGALRFTLTYDAARQYSNFAQIMVRVKDGRQMEALSLKTERFIQQNYPQVRPRIKRIQFGSASDSAIALRVIGPDPEVLRHIGSQLDAIFLADGSAFPARNDWQERSKVLRPLYSALRGQELGIDKRDIDQALRMNFSGDAVGLFRDGSRLMPVMLYPADEERQSVDHIENIQLWSSALQHFVPMSNVIADFRLAWENPLIMRRDRTRVLTVQTDPDPASGLTAAQVVARVQPQIDQLRLPAGYRLEWGGELESSREAQSGLLSSLPVGFLAMFIITVLMFNSLRDAVAIWITVPLALIGVTCGFLLTGIPFGFMALIGLLSLSGMLIRNGIVLIEEIRLFRQEKPLQQAITDAATSRLRPILLTAFTTVLGLLPLLRDVFFQSMAVVIIFGLGFATVLTLLVLPVLYRCFHGREQEAQGE</sequence>
<dbReference type="Proteomes" id="UP000316142">
    <property type="component" value="Unassembled WGS sequence"/>
</dbReference>
<keyword evidence="1" id="KW-0472">Membrane</keyword>
<dbReference type="SUPFAM" id="SSF82714">
    <property type="entry name" value="Multidrug efflux transporter AcrB TolC docking domain, DN and DC subdomains"/>
    <property type="match status" value="2"/>
</dbReference>
<dbReference type="Gene3D" id="3.30.2090.10">
    <property type="entry name" value="Multidrug efflux transporter AcrB TolC docking domain, DN and DC subdomains"/>
    <property type="match status" value="2"/>
</dbReference>
<feature type="transmembrane region" description="Helical" evidence="1">
    <location>
        <begin position="432"/>
        <end position="452"/>
    </location>
</feature>
<evidence type="ECO:0000313" key="2">
    <source>
        <dbReference type="EMBL" id="TPV29017.1"/>
    </source>
</evidence>
<feature type="transmembrane region" description="Helical" evidence="1">
    <location>
        <begin position="863"/>
        <end position="882"/>
    </location>
</feature>
<feature type="transmembrane region" description="Helical" evidence="1">
    <location>
        <begin position="464"/>
        <end position="487"/>
    </location>
</feature>
<reference evidence="2 3" key="1">
    <citation type="submission" date="2019-06" db="EMBL/GenBank/DDBJ databases">
        <title>Taxogenomics and systematics of the genus Pantoea.</title>
        <authorList>
            <person name="Tambong J.T."/>
        </authorList>
    </citation>
    <scope>NUCLEOTIDE SEQUENCE [LARGE SCALE GENOMIC DNA]</scope>
    <source>
        <strain evidence="2 3">LMG 2558</strain>
    </source>
</reference>
<dbReference type="SUPFAM" id="SSF82693">
    <property type="entry name" value="Multidrug efflux transporter AcrB pore domain, PN1, PN2, PC1 and PC2 subdomains"/>
    <property type="match status" value="2"/>
</dbReference>
<feature type="transmembrane region" description="Helical" evidence="1">
    <location>
        <begin position="362"/>
        <end position="383"/>
    </location>
</feature>
<dbReference type="Gene3D" id="3.30.70.1320">
    <property type="entry name" value="Multidrug efflux transporter AcrB pore domain like"/>
    <property type="match status" value="1"/>
</dbReference>
<dbReference type="Gene3D" id="1.20.1640.10">
    <property type="entry name" value="Multidrug efflux transporter AcrB transmembrane domain"/>
    <property type="match status" value="2"/>
</dbReference>
<dbReference type="RefSeq" id="WP_140923610.1">
    <property type="nucleotide sequence ID" value="NZ_CP122311.1"/>
</dbReference>
<keyword evidence="1" id="KW-0812">Transmembrane</keyword>
<evidence type="ECO:0000256" key="1">
    <source>
        <dbReference type="SAM" id="Phobius"/>
    </source>
</evidence>
<dbReference type="Gene3D" id="3.30.70.1440">
    <property type="entry name" value="Multidrug efflux transporter AcrB pore domain"/>
    <property type="match status" value="1"/>
</dbReference>
<dbReference type="PANTHER" id="PTHR32063">
    <property type="match status" value="1"/>
</dbReference>
<dbReference type="InterPro" id="IPR001036">
    <property type="entry name" value="Acrflvin-R"/>
</dbReference>
<dbReference type="PRINTS" id="PR00702">
    <property type="entry name" value="ACRIFLAVINRP"/>
</dbReference>
<accession>A0ABY2ZEH5</accession>
<feature type="transmembrane region" description="Helical" evidence="1">
    <location>
        <begin position="336"/>
        <end position="355"/>
    </location>
</feature>
<dbReference type="Pfam" id="PF00873">
    <property type="entry name" value="ACR_tran"/>
    <property type="match status" value="1"/>
</dbReference>
<feature type="transmembrane region" description="Helical" evidence="1">
    <location>
        <begin position="984"/>
        <end position="1009"/>
    </location>
</feature>
<organism evidence="2 3">
    <name type="scientific">Pantoea anthophila</name>
    <dbReference type="NCBI Taxonomy" id="470931"/>
    <lineage>
        <taxon>Bacteria</taxon>
        <taxon>Pseudomonadati</taxon>
        <taxon>Pseudomonadota</taxon>
        <taxon>Gammaproteobacteria</taxon>
        <taxon>Enterobacterales</taxon>
        <taxon>Erwiniaceae</taxon>
        <taxon>Pantoea</taxon>
    </lineage>
</organism>
<feature type="transmembrane region" description="Helical" evidence="1">
    <location>
        <begin position="960"/>
        <end position="978"/>
    </location>
</feature>
<keyword evidence="3" id="KW-1185">Reference proteome</keyword>
<evidence type="ECO:0000313" key="3">
    <source>
        <dbReference type="Proteomes" id="UP000316142"/>
    </source>
</evidence>
<keyword evidence="1" id="KW-1133">Transmembrane helix</keyword>
<dbReference type="SUPFAM" id="SSF82866">
    <property type="entry name" value="Multidrug efflux transporter AcrB transmembrane domain"/>
    <property type="match status" value="2"/>
</dbReference>
<dbReference type="Gene3D" id="3.30.70.1430">
    <property type="entry name" value="Multidrug efflux transporter AcrB pore domain"/>
    <property type="match status" value="2"/>
</dbReference>
<gene>
    <name evidence="2" type="ORF">FJW00_08715</name>
</gene>
<feature type="transmembrane region" description="Helical" evidence="1">
    <location>
        <begin position="915"/>
        <end position="939"/>
    </location>
</feature>
<feature type="transmembrane region" description="Helical" evidence="1">
    <location>
        <begin position="524"/>
        <end position="545"/>
    </location>
</feature>
<dbReference type="PANTHER" id="PTHR32063:SF18">
    <property type="entry name" value="CATION EFFLUX SYSTEM PROTEIN"/>
    <property type="match status" value="1"/>
</dbReference>
<dbReference type="EMBL" id="VHIZ01000037">
    <property type="protein sequence ID" value="TPV29017.1"/>
    <property type="molecule type" value="Genomic_DNA"/>
</dbReference>
<proteinExistence type="predicted"/>
<protein>
    <submittedName>
        <fullName evidence="2">Efflux RND transporter permease subunit</fullName>
    </submittedName>
</protein>